<dbReference type="Gene3D" id="1.20.1440.130">
    <property type="entry name" value="VKOR domain"/>
    <property type="match status" value="1"/>
</dbReference>
<keyword evidence="9" id="KW-0676">Redox-active center</keyword>
<dbReference type="InterPro" id="IPR038354">
    <property type="entry name" value="VKOR_sf"/>
</dbReference>
<dbReference type="InterPro" id="IPR036249">
    <property type="entry name" value="Thioredoxin-like_sf"/>
</dbReference>
<organism evidence="12 13">
    <name type="scientific">Xylanibacter ruminicola (strain ATCC 19189 / DSM 19721 / CIP 105475 / JCM 8958 / 23)</name>
    <name type="common">Prevotella ruminicola</name>
    <dbReference type="NCBI Taxonomy" id="264731"/>
    <lineage>
        <taxon>Bacteria</taxon>
        <taxon>Pseudomonadati</taxon>
        <taxon>Bacteroidota</taxon>
        <taxon>Bacteroidia</taxon>
        <taxon>Bacteroidales</taxon>
        <taxon>Prevotellaceae</taxon>
        <taxon>Xylanibacter</taxon>
    </lineage>
</organism>
<dbReference type="Proteomes" id="UP000000927">
    <property type="component" value="Chromosome"/>
</dbReference>
<evidence type="ECO:0000256" key="9">
    <source>
        <dbReference type="ARBA" id="ARBA00023284"/>
    </source>
</evidence>
<feature type="transmembrane region" description="Helical" evidence="10">
    <location>
        <begin position="224"/>
        <end position="245"/>
    </location>
</feature>
<keyword evidence="4" id="KW-0874">Quinone</keyword>
<evidence type="ECO:0000256" key="3">
    <source>
        <dbReference type="ARBA" id="ARBA00022692"/>
    </source>
</evidence>
<keyword evidence="8" id="KW-1015">Disulfide bond</keyword>
<gene>
    <name evidence="12" type="ordered locus">PRU_1122</name>
</gene>
<keyword evidence="13" id="KW-1185">Reference proteome</keyword>
<dbReference type="GO" id="GO:0016020">
    <property type="term" value="C:membrane"/>
    <property type="evidence" value="ECO:0007669"/>
    <property type="project" value="UniProtKB-SubCell"/>
</dbReference>
<dbReference type="GO" id="GO:0048038">
    <property type="term" value="F:quinone binding"/>
    <property type="evidence" value="ECO:0007669"/>
    <property type="project" value="UniProtKB-KW"/>
</dbReference>
<evidence type="ECO:0000256" key="6">
    <source>
        <dbReference type="ARBA" id="ARBA00023002"/>
    </source>
</evidence>
<accession>D5ES44</accession>
<proteinExistence type="inferred from homology"/>
<name>D5ES44_XYLR2</name>
<dbReference type="KEGG" id="pru:PRU_1122"/>
<dbReference type="CDD" id="cd12921">
    <property type="entry name" value="VKOR_4"/>
    <property type="match status" value="1"/>
</dbReference>
<evidence type="ECO:0000256" key="4">
    <source>
        <dbReference type="ARBA" id="ARBA00022719"/>
    </source>
</evidence>
<dbReference type="Gene3D" id="3.40.30.10">
    <property type="entry name" value="Glutaredoxin"/>
    <property type="match status" value="1"/>
</dbReference>
<feature type="domain" description="Vitamin K epoxide reductase" evidence="11">
    <location>
        <begin position="166"/>
        <end position="300"/>
    </location>
</feature>
<protein>
    <submittedName>
        <fullName evidence="12">Membrane protein</fullName>
    </submittedName>
</protein>
<evidence type="ECO:0000313" key="13">
    <source>
        <dbReference type="Proteomes" id="UP000000927"/>
    </source>
</evidence>
<reference evidence="12 13" key="1">
    <citation type="journal article" date="2010" name="Microb. Ecol.">
        <title>Comparative genome analysis of Prevotella ruminicola and Prevotella bryantii: insights into their environmental niche.</title>
        <authorList>
            <consortium name="North American Consortium for Rumen Bacteria"/>
            <person name="Purushe J."/>
            <person name="Fouts D.E."/>
            <person name="Morrison M."/>
            <person name="White B.A."/>
            <person name="Mackie R.I."/>
            <person name="Coutinho P.M."/>
            <person name="Henrissat B."/>
            <person name="Nelson K.E."/>
        </authorList>
    </citation>
    <scope>NUCLEOTIDE SEQUENCE [LARGE SCALE GENOMIC DNA]</scope>
    <source>
        <strain evidence="13">ATCC 19189 / JCM 8958 / 23</strain>
    </source>
</reference>
<evidence type="ECO:0000256" key="8">
    <source>
        <dbReference type="ARBA" id="ARBA00023157"/>
    </source>
</evidence>
<dbReference type="SMART" id="SM00756">
    <property type="entry name" value="VKc"/>
    <property type="match status" value="1"/>
</dbReference>
<dbReference type="AlphaFoldDB" id="D5ES44"/>
<keyword evidence="6" id="KW-0560">Oxidoreductase</keyword>
<sequence length="456" mass="52002">MNSRLFVAVIVSTVTLTFNALRMNQVQWALHQFLQSLGIKVPYSVVRKLLDTPVGTTLRGISDSLDSLHIDNSVYQLPKEYLKELDYPYLMVLSNSKEGFAIITNDNEKEKALPKWDGVVLAAKKTNATPIYNYVWLRDAIDNICNSHLELIFSAIVVAFAMLLQPNLFTMSHVFLSLIGIWVSISLLRKDYSESNSTGRYCKIGRFIDCQSVLDSKGSRFWRFLRLSDLGFFFFSTQLFLVLISNNGWQTFSLILLIIGCCFTVYSVVYQITVIHKVCLYCMSVNLITWLDTILITTNAPLPKVGTPYIFIFSVLISYLIWSFTVRNVSLSRQTYSLRNRLSVLYRRGLFEWLLSQERELEEISDNYAECSGINGTDTITVFVHPQCKKCKTVEAAISQLSQIARVKIVSLAAKAPEVRLYCERNQIVRTPTIVVDGHELPEVYDIGDLKYILKS</sequence>
<evidence type="ECO:0000256" key="1">
    <source>
        <dbReference type="ARBA" id="ARBA00004141"/>
    </source>
</evidence>
<comment type="subcellular location">
    <subcellularLocation>
        <location evidence="1">Membrane</location>
        <topology evidence="1">Multi-pass membrane protein</topology>
    </subcellularLocation>
</comment>
<comment type="similarity">
    <text evidence="2">Belongs to the VKOR family.</text>
</comment>
<dbReference type="SUPFAM" id="SSF52833">
    <property type="entry name" value="Thioredoxin-like"/>
    <property type="match status" value="1"/>
</dbReference>
<feature type="transmembrane region" description="Helical" evidence="10">
    <location>
        <begin position="309"/>
        <end position="329"/>
    </location>
</feature>
<feature type="transmembrane region" description="Helical" evidence="10">
    <location>
        <begin position="278"/>
        <end position="297"/>
    </location>
</feature>
<feature type="transmembrane region" description="Helical" evidence="10">
    <location>
        <begin position="151"/>
        <end position="183"/>
    </location>
</feature>
<dbReference type="GO" id="GO:0016491">
    <property type="term" value="F:oxidoreductase activity"/>
    <property type="evidence" value="ECO:0007669"/>
    <property type="project" value="UniProtKB-KW"/>
</dbReference>
<evidence type="ECO:0000256" key="7">
    <source>
        <dbReference type="ARBA" id="ARBA00023136"/>
    </source>
</evidence>
<dbReference type="eggNOG" id="COG0526">
    <property type="taxonomic scope" value="Bacteria"/>
</dbReference>
<feature type="transmembrane region" description="Helical" evidence="10">
    <location>
        <begin position="251"/>
        <end position="269"/>
    </location>
</feature>
<keyword evidence="5 10" id="KW-1133">Transmembrane helix</keyword>
<evidence type="ECO:0000256" key="5">
    <source>
        <dbReference type="ARBA" id="ARBA00022989"/>
    </source>
</evidence>
<dbReference type="STRING" id="264731.PRU_1122"/>
<dbReference type="Pfam" id="PF07884">
    <property type="entry name" value="VKOR"/>
    <property type="match status" value="1"/>
</dbReference>
<dbReference type="eggNOG" id="COG4243">
    <property type="taxonomic scope" value="Bacteria"/>
</dbReference>
<evidence type="ECO:0000313" key="12">
    <source>
        <dbReference type="EMBL" id="ADE81607.1"/>
    </source>
</evidence>
<dbReference type="HOGENOM" id="CLU_037935_1_0_10"/>
<evidence type="ECO:0000256" key="10">
    <source>
        <dbReference type="SAM" id="Phobius"/>
    </source>
</evidence>
<dbReference type="InterPro" id="IPR012932">
    <property type="entry name" value="VKOR"/>
</dbReference>
<evidence type="ECO:0000259" key="11">
    <source>
        <dbReference type="SMART" id="SM00756"/>
    </source>
</evidence>
<dbReference type="EMBL" id="CP002006">
    <property type="protein sequence ID" value="ADE81607.1"/>
    <property type="molecule type" value="Genomic_DNA"/>
</dbReference>
<evidence type="ECO:0000256" key="2">
    <source>
        <dbReference type="ARBA" id="ARBA00006214"/>
    </source>
</evidence>
<keyword evidence="7 10" id="KW-0472">Membrane</keyword>
<keyword evidence="3 10" id="KW-0812">Transmembrane</keyword>